<sequence length="339" mass="37087">MGKKLLIIGSAVGIFATLGYAICLFLPLHKVYWKIGNLFDAVHMNVYSMTVHYDWKWTRACKLVQAFGTKKDLCAKDKDGESASTSVMLQDASSTWCTAAFKNAVTGGCTAMTCAYLMGIILILFTVANMIMQGVSLFLVQEYMKKPKKQYRETAFFLDLIGCVLMLVGVILYWPTAILAFDSITVAGGLGDIFFSPADSLGVTWGYVLLYFFIIIQVVSVILLGNGSNSAETREAELREQRKFMQEQELFQQATEMTSSNYGGKVGVTAPPNHWGQSFGQGPQGNFGAPTPQSFQNYGYGGPPPMAPQPMPMQPMQPMAPPSNMTAAPMQPAGVKEPH</sequence>
<evidence type="ECO:0000313" key="4">
    <source>
        <dbReference type="Proteomes" id="UP001642464"/>
    </source>
</evidence>
<keyword evidence="2" id="KW-1133">Transmembrane helix</keyword>
<evidence type="ECO:0000256" key="1">
    <source>
        <dbReference type="SAM" id="MobiDB-lite"/>
    </source>
</evidence>
<feature type="transmembrane region" description="Helical" evidence="2">
    <location>
        <begin position="115"/>
        <end position="140"/>
    </location>
</feature>
<proteinExistence type="predicted"/>
<accession>A0ABP0P6E6</accession>
<dbReference type="EMBL" id="CAXAMM010033570">
    <property type="protein sequence ID" value="CAK9071607.1"/>
    <property type="molecule type" value="Genomic_DNA"/>
</dbReference>
<name>A0ABP0P6E6_9DINO</name>
<reference evidence="3 4" key="1">
    <citation type="submission" date="2024-02" db="EMBL/GenBank/DDBJ databases">
        <authorList>
            <person name="Chen Y."/>
            <person name="Shah S."/>
            <person name="Dougan E. K."/>
            <person name="Thang M."/>
            <person name="Chan C."/>
        </authorList>
    </citation>
    <scope>NUCLEOTIDE SEQUENCE [LARGE SCALE GENOMIC DNA]</scope>
</reference>
<feature type="transmembrane region" description="Helical" evidence="2">
    <location>
        <begin position="156"/>
        <end position="174"/>
    </location>
</feature>
<feature type="region of interest" description="Disordered" evidence="1">
    <location>
        <begin position="272"/>
        <end position="339"/>
    </location>
</feature>
<feature type="compositionally biased region" description="Pro residues" evidence="1">
    <location>
        <begin position="302"/>
        <end position="321"/>
    </location>
</feature>
<organism evidence="3 4">
    <name type="scientific">Durusdinium trenchii</name>
    <dbReference type="NCBI Taxonomy" id="1381693"/>
    <lineage>
        <taxon>Eukaryota</taxon>
        <taxon>Sar</taxon>
        <taxon>Alveolata</taxon>
        <taxon>Dinophyceae</taxon>
        <taxon>Suessiales</taxon>
        <taxon>Symbiodiniaceae</taxon>
        <taxon>Durusdinium</taxon>
    </lineage>
</organism>
<evidence type="ECO:0000256" key="2">
    <source>
        <dbReference type="SAM" id="Phobius"/>
    </source>
</evidence>
<gene>
    <name evidence="3" type="ORF">SCF082_LOCUS35393</name>
</gene>
<dbReference type="Proteomes" id="UP001642464">
    <property type="component" value="Unassembled WGS sequence"/>
</dbReference>
<keyword evidence="4" id="KW-1185">Reference proteome</keyword>
<keyword evidence="2" id="KW-0472">Membrane</keyword>
<comment type="caution">
    <text evidence="3">The sequence shown here is derived from an EMBL/GenBank/DDBJ whole genome shotgun (WGS) entry which is preliminary data.</text>
</comment>
<protein>
    <submittedName>
        <fullName evidence="3">Uncharacterized protein</fullName>
    </submittedName>
</protein>
<evidence type="ECO:0000313" key="3">
    <source>
        <dbReference type="EMBL" id="CAK9071607.1"/>
    </source>
</evidence>
<keyword evidence="2" id="KW-0812">Transmembrane</keyword>
<feature type="transmembrane region" description="Helical" evidence="2">
    <location>
        <begin position="204"/>
        <end position="224"/>
    </location>
</feature>